<organism evidence="2 3">
    <name type="scientific">Diplodia seriata</name>
    <dbReference type="NCBI Taxonomy" id="420778"/>
    <lineage>
        <taxon>Eukaryota</taxon>
        <taxon>Fungi</taxon>
        <taxon>Dikarya</taxon>
        <taxon>Ascomycota</taxon>
        <taxon>Pezizomycotina</taxon>
        <taxon>Dothideomycetes</taxon>
        <taxon>Dothideomycetes incertae sedis</taxon>
        <taxon>Botryosphaeriales</taxon>
        <taxon>Botryosphaeriaceae</taxon>
        <taxon>Diplodia</taxon>
    </lineage>
</organism>
<sequence>MDEGPRQRARQSTIRTAVAPNERPTQHHVQKPPCTDIETVRTKLTTSGAMFSTMKIVSDDQQSEPTPAKHQRTQLLSRKPLQRQRGLPQPLPLSGVEILTSRLVATLNEEGPSNQIKLFGPFIGEVPRRLGSTTALNDATACLTTTHDAIIRKHSKTSINPQLYAKALKSLHAAIQDPVQVKSTSTLCATVLLAITEAYATGICGTNRNFITHLGGAARILELRGPKEFQNPSSFERALLRAITVGVGLDAIFTGKEDILATREWQAVAFDTTGVTEPRASMFKISRTLSLLPSLTRDVRAHLANSGSVSPSTRLSLLRRAESLHRMLDEVKPYIDATLADPRRVQRVAAAPEHAHLWPEAYRFADAGVAFVLWFFWNMRMISSSIIRDIHRMARAVCMSWEHARAVRPLGAMYIDVGLIVAHGVYAGSPARQRWVLRALEELTEGSSHSGIAGRMFESGGGNNDWSAERGEEGDAGSLFEGYGAVGGGDGGGGGYGESVMTASPTTTFMGEDGGGGGGGTSPEFSSSLWDEWAFTAAAGSQDFVDWDASMSSSDGMSFRADSAYGGVGADGEPIASRASTATVTDTTTTGRAWSPDSLDSSLADTDSFLVLQPMGVRVRWPTTMTTMTPTNNGRDYGFDNFNSFGSTLNTRPFVA</sequence>
<dbReference type="PANTHER" id="PTHR38111">
    <property type="entry name" value="ZN(2)-C6 FUNGAL-TYPE DOMAIN-CONTAINING PROTEIN-RELATED"/>
    <property type="match status" value="1"/>
</dbReference>
<feature type="region of interest" description="Disordered" evidence="1">
    <location>
        <begin position="1"/>
        <end position="32"/>
    </location>
</feature>
<dbReference type="InterPro" id="IPR053178">
    <property type="entry name" value="Osmoadaptation_assoc"/>
</dbReference>
<accession>A0A0G2GEZ4</accession>
<dbReference type="PANTHER" id="PTHR38111:SF2">
    <property type="entry name" value="FINGER DOMAIN PROTEIN, PUTATIVE (AFU_ORTHOLOGUE AFUA_1G01560)-RELATED"/>
    <property type="match status" value="1"/>
</dbReference>
<dbReference type="InterPro" id="IPR021858">
    <property type="entry name" value="Fun_TF"/>
</dbReference>
<dbReference type="AlphaFoldDB" id="A0A0G2GEZ4"/>
<dbReference type="Pfam" id="PF11951">
    <property type="entry name" value="Fungal_trans_2"/>
    <property type="match status" value="1"/>
</dbReference>
<name>A0A0G2GEZ4_9PEZI</name>
<reference evidence="2 3" key="1">
    <citation type="submission" date="2015-03" db="EMBL/GenBank/DDBJ databases">
        <authorList>
            <person name="Morales-Cruz A."/>
            <person name="Amrine K.C."/>
            <person name="Cantu D."/>
        </authorList>
    </citation>
    <scope>NUCLEOTIDE SEQUENCE [LARGE SCALE GENOMIC DNA]</scope>
    <source>
        <strain evidence="2">DS831</strain>
    </source>
</reference>
<feature type="region of interest" description="Disordered" evidence="1">
    <location>
        <begin position="462"/>
        <end position="483"/>
    </location>
</feature>
<gene>
    <name evidence="2" type="ORF">UCDDS831_g03751</name>
</gene>
<evidence type="ECO:0000313" key="3">
    <source>
        <dbReference type="Proteomes" id="UP000034182"/>
    </source>
</evidence>
<reference evidence="2 3" key="2">
    <citation type="submission" date="2015-05" db="EMBL/GenBank/DDBJ databases">
        <title>Distinctive expansion of gene families associated with plant cell wall degradation and secondary metabolism in the genomes of grapevine trunk pathogens.</title>
        <authorList>
            <person name="Lawrence D.P."/>
            <person name="Travadon R."/>
            <person name="Rolshausen P.E."/>
            <person name="Baumgartner K."/>
        </authorList>
    </citation>
    <scope>NUCLEOTIDE SEQUENCE [LARGE SCALE GENOMIC DNA]</scope>
    <source>
        <strain evidence="2">DS831</strain>
    </source>
</reference>
<dbReference type="Proteomes" id="UP000034182">
    <property type="component" value="Unassembled WGS sequence"/>
</dbReference>
<dbReference type="EMBL" id="LAQI01000078">
    <property type="protein sequence ID" value="KKY22193.1"/>
    <property type="molecule type" value="Genomic_DNA"/>
</dbReference>
<evidence type="ECO:0000313" key="2">
    <source>
        <dbReference type="EMBL" id="KKY22193.1"/>
    </source>
</evidence>
<proteinExistence type="predicted"/>
<evidence type="ECO:0000256" key="1">
    <source>
        <dbReference type="SAM" id="MobiDB-lite"/>
    </source>
</evidence>
<comment type="caution">
    <text evidence="2">The sequence shown here is derived from an EMBL/GenBank/DDBJ whole genome shotgun (WGS) entry which is preliminary data.</text>
</comment>
<protein>
    <submittedName>
        <fullName evidence="2">Putative zn 2cys6 transcription factor</fullName>
    </submittedName>
</protein>